<dbReference type="Proteomes" id="UP000261540">
    <property type="component" value="Unplaced"/>
</dbReference>
<feature type="coiled-coil region" evidence="3">
    <location>
        <begin position="120"/>
        <end position="167"/>
    </location>
</feature>
<dbReference type="SUPFAM" id="SSF56112">
    <property type="entry name" value="Protein kinase-like (PK-like)"/>
    <property type="match status" value="1"/>
</dbReference>
<dbReference type="InterPro" id="IPR036537">
    <property type="entry name" value="Adaptor_Cbl_N_dom_sf"/>
</dbReference>
<reference evidence="5" key="1">
    <citation type="submission" date="2025-08" db="UniProtKB">
        <authorList>
            <consortium name="Ensembl"/>
        </authorList>
    </citation>
    <scope>IDENTIFICATION</scope>
</reference>
<evidence type="ECO:0000259" key="4">
    <source>
        <dbReference type="PROSITE" id="PS50011"/>
    </source>
</evidence>
<dbReference type="PANTHER" id="PTHR44329">
    <property type="entry name" value="SERINE/THREONINE-PROTEIN KINASE TNNI3K-RELATED"/>
    <property type="match status" value="1"/>
</dbReference>
<evidence type="ECO:0000256" key="1">
    <source>
        <dbReference type="ARBA" id="ARBA00022741"/>
    </source>
</evidence>
<proteinExistence type="predicted"/>
<reference evidence="5" key="2">
    <citation type="submission" date="2025-09" db="UniProtKB">
        <authorList>
            <consortium name="Ensembl"/>
        </authorList>
    </citation>
    <scope>IDENTIFICATION</scope>
</reference>
<dbReference type="STRING" id="1676925.ENSPKIP00000002339"/>
<keyword evidence="2" id="KW-0067">ATP-binding</keyword>
<evidence type="ECO:0000256" key="2">
    <source>
        <dbReference type="ARBA" id="ARBA00022840"/>
    </source>
</evidence>
<protein>
    <submittedName>
        <fullName evidence="5">Mixed lineage kinase domain like pseudokinase</fullName>
    </submittedName>
</protein>
<dbReference type="Gene3D" id="3.30.200.20">
    <property type="entry name" value="Phosphorylase Kinase, domain 1"/>
    <property type="match status" value="1"/>
</dbReference>
<dbReference type="InterPro" id="IPR001245">
    <property type="entry name" value="Ser-Thr/Tyr_kinase_cat_dom"/>
</dbReference>
<dbReference type="Pfam" id="PF22215">
    <property type="entry name" value="MLKL_N"/>
    <property type="match status" value="1"/>
</dbReference>
<organism evidence="5 6">
    <name type="scientific">Paramormyrops kingsleyae</name>
    <dbReference type="NCBI Taxonomy" id="1676925"/>
    <lineage>
        <taxon>Eukaryota</taxon>
        <taxon>Metazoa</taxon>
        <taxon>Chordata</taxon>
        <taxon>Craniata</taxon>
        <taxon>Vertebrata</taxon>
        <taxon>Euteleostomi</taxon>
        <taxon>Actinopterygii</taxon>
        <taxon>Neopterygii</taxon>
        <taxon>Teleostei</taxon>
        <taxon>Osteoglossocephala</taxon>
        <taxon>Osteoglossomorpha</taxon>
        <taxon>Osteoglossiformes</taxon>
        <taxon>Mormyridae</taxon>
        <taxon>Paramormyrops</taxon>
    </lineage>
</organism>
<dbReference type="InterPro" id="IPR059179">
    <property type="entry name" value="MLKL-like_MCAfunc"/>
</dbReference>
<dbReference type="Pfam" id="PF07714">
    <property type="entry name" value="PK_Tyr_Ser-Thr"/>
    <property type="match status" value="1"/>
</dbReference>
<dbReference type="GO" id="GO:0005524">
    <property type="term" value="F:ATP binding"/>
    <property type="evidence" value="ECO:0007669"/>
    <property type="project" value="UniProtKB-KW"/>
</dbReference>
<dbReference type="InterPro" id="IPR000719">
    <property type="entry name" value="Prot_kinase_dom"/>
</dbReference>
<dbReference type="GO" id="GO:0007166">
    <property type="term" value="P:cell surface receptor signaling pathway"/>
    <property type="evidence" value="ECO:0007669"/>
    <property type="project" value="InterPro"/>
</dbReference>
<sequence>MDVIDPIITIAEKLHAMCKEVKANKERCKRLDQRVAALVHVVKIVKVHGLGPDPESVKKSLHDLKRTLMSAQHVVKNFLSTGCLKRIWKAFKLSEEFESLNMELNDAAQVLSLALQIDQRQRLENIFQEVRCMKEDAEDREVDDLDLEKLLESLEEMKESVDAVHDIAKSTSEDVKDIKASLESLRKSSIQQKDIREIEPDKLSYSIPMIPIVKSTTSELFKGEYNKFTVAIKRFTCQSSPDEIRRIFTKEVETMRRFESPNVLRMFGICVEDERGPSPNYLIVMEFCEKGSLRQVLDGQSRLPWDRRARMSLDAAQGIYRLHQSEAKFKVHGCVSSSKFLVDAGYRVKLGGFELAKTETSLKNNKDKKGSSIIYCSPQQIENVNHPYDKNCEIYSFGIVLWEIATRQIPFKGCKSREIDQKVCKERSMEPLPADCPRNLKDVINACRAYEPFYRPSAGALVDKLRDVVQELDND</sequence>
<dbReference type="Gene3D" id="1.10.510.10">
    <property type="entry name" value="Transferase(Phosphotransferase) domain 1"/>
    <property type="match status" value="1"/>
</dbReference>
<dbReference type="GeneTree" id="ENSGT00390000016453"/>
<dbReference type="GO" id="GO:0004672">
    <property type="term" value="F:protein kinase activity"/>
    <property type="evidence" value="ECO:0007669"/>
    <property type="project" value="InterPro"/>
</dbReference>
<keyword evidence="1" id="KW-0547">Nucleotide-binding</keyword>
<dbReference type="PROSITE" id="PS50011">
    <property type="entry name" value="PROTEIN_KINASE_DOM"/>
    <property type="match status" value="1"/>
</dbReference>
<dbReference type="InterPro" id="IPR054000">
    <property type="entry name" value="MLKL_N"/>
</dbReference>
<feature type="domain" description="Protein kinase" evidence="4">
    <location>
        <begin position="206"/>
        <end position="469"/>
    </location>
</feature>
<dbReference type="InterPro" id="IPR011009">
    <property type="entry name" value="Kinase-like_dom_sf"/>
</dbReference>
<keyword evidence="3" id="KW-0175">Coiled coil</keyword>
<keyword evidence="6" id="KW-1185">Reference proteome</keyword>
<dbReference type="OrthoDB" id="4062651at2759"/>
<evidence type="ECO:0000313" key="5">
    <source>
        <dbReference type="Ensembl" id="ENSPKIP00000002339.1"/>
    </source>
</evidence>
<name>A0A3B3Q945_9TELE</name>
<evidence type="ECO:0000256" key="3">
    <source>
        <dbReference type="SAM" id="Coils"/>
    </source>
</evidence>
<dbReference type="Gene3D" id="1.20.930.20">
    <property type="entry name" value="Adaptor protein Cbl, N-terminal domain"/>
    <property type="match status" value="1"/>
</dbReference>
<dbReference type="AlphaFoldDB" id="A0A3B3Q945"/>
<dbReference type="GO" id="GO:0097527">
    <property type="term" value="P:necroptotic signaling pathway"/>
    <property type="evidence" value="ECO:0007669"/>
    <property type="project" value="TreeGrafter"/>
</dbReference>
<dbReference type="PANTHER" id="PTHR44329:SF298">
    <property type="entry name" value="MIXED LINEAGE KINASE DOMAIN-LIKE PROTEIN"/>
    <property type="match status" value="1"/>
</dbReference>
<accession>A0A3B3Q945</accession>
<dbReference type="InterPro" id="IPR051681">
    <property type="entry name" value="Ser/Thr_Kinases-Pseudokinases"/>
</dbReference>
<evidence type="ECO:0000313" key="6">
    <source>
        <dbReference type="Proteomes" id="UP000261540"/>
    </source>
</evidence>
<dbReference type="CDD" id="cd21037">
    <property type="entry name" value="MLKL_NTD"/>
    <property type="match status" value="1"/>
</dbReference>
<dbReference type="Ensembl" id="ENSPKIT00000026284.1">
    <property type="protein sequence ID" value="ENSPKIP00000002339.1"/>
    <property type="gene ID" value="ENSPKIG00000020269.1"/>
</dbReference>